<keyword evidence="3" id="KW-1185">Reference proteome</keyword>
<feature type="compositionally biased region" description="Basic and acidic residues" evidence="1">
    <location>
        <begin position="563"/>
        <end position="574"/>
    </location>
</feature>
<feature type="compositionally biased region" description="Low complexity" evidence="1">
    <location>
        <begin position="467"/>
        <end position="483"/>
    </location>
</feature>
<feature type="compositionally biased region" description="Basic and acidic residues" evidence="1">
    <location>
        <begin position="210"/>
        <end position="220"/>
    </location>
</feature>
<comment type="caution">
    <text evidence="2">The sequence shown here is derived from an EMBL/GenBank/DDBJ whole genome shotgun (WGS) entry which is preliminary data.</text>
</comment>
<feature type="region of interest" description="Disordered" evidence="1">
    <location>
        <begin position="1"/>
        <end position="33"/>
    </location>
</feature>
<feature type="compositionally biased region" description="Gly residues" evidence="1">
    <location>
        <begin position="86"/>
        <end position="106"/>
    </location>
</feature>
<dbReference type="OrthoDB" id="10691429at2759"/>
<feature type="region of interest" description="Disordered" evidence="1">
    <location>
        <begin position="55"/>
        <end position="112"/>
    </location>
</feature>
<dbReference type="Proteomes" id="UP000708148">
    <property type="component" value="Unassembled WGS sequence"/>
</dbReference>
<feature type="region of interest" description="Disordered" evidence="1">
    <location>
        <begin position="552"/>
        <end position="599"/>
    </location>
</feature>
<dbReference type="EMBL" id="CAJHUC010001000">
    <property type="protein sequence ID" value="CAD7699349.1"/>
    <property type="molecule type" value="Genomic_DNA"/>
</dbReference>
<evidence type="ECO:0000313" key="3">
    <source>
        <dbReference type="Proteomes" id="UP000708148"/>
    </source>
</evidence>
<name>A0A8S1J002_9CHLO</name>
<feature type="compositionally biased region" description="Pro residues" evidence="1">
    <location>
        <begin position="20"/>
        <end position="29"/>
    </location>
</feature>
<feature type="region of interest" description="Disordered" evidence="1">
    <location>
        <begin position="614"/>
        <end position="680"/>
    </location>
</feature>
<feature type="compositionally biased region" description="Polar residues" evidence="1">
    <location>
        <begin position="641"/>
        <end position="653"/>
    </location>
</feature>
<feature type="region of interest" description="Disordered" evidence="1">
    <location>
        <begin position="208"/>
        <end position="239"/>
    </location>
</feature>
<feature type="compositionally biased region" description="Low complexity" evidence="1">
    <location>
        <begin position="67"/>
        <end position="80"/>
    </location>
</feature>
<feature type="compositionally biased region" description="Basic residues" evidence="1">
    <location>
        <begin position="552"/>
        <end position="562"/>
    </location>
</feature>
<organism evidence="2 3">
    <name type="scientific">Ostreobium quekettii</name>
    <dbReference type="NCBI Taxonomy" id="121088"/>
    <lineage>
        <taxon>Eukaryota</taxon>
        <taxon>Viridiplantae</taxon>
        <taxon>Chlorophyta</taxon>
        <taxon>core chlorophytes</taxon>
        <taxon>Ulvophyceae</taxon>
        <taxon>TCBD clade</taxon>
        <taxon>Bryopsidales</taxon>
        <taxon>Ostreobineae</taxon>
        <taxon>Ostreobiaceae</taxon>
        <taxon>Ostreobium</taxon>
    </lineage>
</organism>
<feature type="region of interest" description="Disordered" evidence="1">
    <location>
        <begin position="449"/>
        <end position="483"/>
    </location>
</feature>
<accession>A0A8S1J002</accession>
<feature type="compositionally biased region" description="Low complexity" evidence="1">
    <location>
        <begin position="412"/>
        <end position="422"/>
    </location>
</feature>
<feature type="compositionally biased region" description="Basic residues" evidence="1">
    <location>
        <begin position="614"/>
        <end position="638"/>
    </location>
</feature>
<feature type="compositionally biased region" description="Polar residues" evidence="1">
    <location>
        <begin position="584"/>
        <end position="593"/>
    </location>
</feature>
<gene>
    <name evidence="2" type="ORF">OSTQU699_LOCUS4707</name>
</gene>
<proteinExistence type="predicted"/>
<evidence type="ECO:0000313" key="2">
    <source>
        <dbReference type="EMBL" id="CAD7699349.1"/>
    </source>
</evidence>
<reference evidence="2" key="1">
    <citation type="submission" date="2020-12" db="EMBL/GenBank/DDBJ databases">
        <authorList>
            <person name="Iha C."/>
        </authorList>
    </citation>
    <scope>NUCLEOTIDE SEQUENCE</scope>
</reference>
<evidence type="ECO:0000256" key="1">
    <source>
        <dbReference type="SAM" id="MobiDB-lite"/>
    </source>
</evidence>
<protein>
    <submittedName>
        <fullName evidence="2">Uncharacterized protein</fullName>
    </submittedName>
</protein>
<sequence>MQAAPPGGGEADDRGGMGGGPPPAYPQYPPGAEFGPLAMLALARFGMLAQGGGGLAPWAAQAPFPGERSNSSARANNAEADNGSIGRAGMGGQPEGGSDGTEGLGPGSQRADAEKSIMPTLGVGAERWESVGRLGAERSGLMKPACEEGEKGVVAGGQADGPQKAFQEGGLWKVLQQQGGAQRAQSGVPGAEGGSFCELKSGGFAAWDRGGGDKDLERRGSAARSDWTGAGQSEATEASLRHRQAVAQAGDPAGGAGGGVVMSQQAARAAMGQEGWQRVRSVMLKQQEQFTNQLWELHRLHWRQGFLEAAQRLGVQAGCDAQRGAERPAAAQPPALQQPQAQYSQNLTQFLHQVLGESSRWGQAKADAGIPGQGQAWLGRPCPPPLPFAQQSGRPPFVLPGYGASLGGGPVAGPSAGPSGVPENSVPVMPPPVNDPHALWYAKHYGASAKGGPWPQQSSGGDEQAEGAPSAGPSGLDAASALAPAPLGPMTGAAVAAAVKAVTEANPPRWWQDAARVFGDVLMTSQQVPGPSCKPKPQGHRREGQMASLLKKGWRHSKRAPKRERTPIAKEKECSNGAMVEVSAENSTGSSRQAPLVQEEPLGTKKCGVACVKKVSKRKSGKRASHSSRLIKKSRRSRPSQAESIGSDLSGTHNDVEDDDAVHAAGGETGGQAHNDSSLPRSMANILLSLSNAPVQ</sequence>
<feature type="region of interest" description="Disordered" evidence="1">
    <location>
        <begin position="409"/>
        <end position="430"/>
    </location>
</feature>
<dbReference type="AlphaFoldDB" id="A0A8S1J002"/>